<keyword evidence="1" id="KW-0813">Transport</keyword>
<comment type="caution">
    <text evidence="5">The sequence shown here is derived from an EMBL/GenBank/DDBJ whole genome shotgun (WGS) entry which is preliminary data.</text>
</comment>
<keyword evidence="6" id="KW-1185">Reference proteome</keyword>
<organism evidence="5 6">
    <name type="scientific">Actinacidiphila oryziradicis</name>
    <dbReference type="NCBI Taxonomy" id="2571141"/>
    <lineage>
        <taxon>Bacteria</taxon>
        <taxon>Bacillati</taxon>
        <taxon>Actinomycetota</taxon>
        <taxon>Actinomycetes</taxon>
        <taxon>Kitasatosporales</taxon>
        <taxon>Streptomycetaceae</taxon>
        <taxon>Actinacidiphila</taxon>
    </lineage>
</organism>
<dbReference type="RefSeq" id="WP_136728220.1">
    <property type="nucleotide sequence ID" value="NZ_SUMC01000049.1"/>
</dbReference>
<feature type="domain" description="ABC transporter" evidence="4">
    <location>
        <begin position="25"/>
        <end position="246"/>
    </location>
</feature>
<dbReference type="InterPro" id="IPR017871">
    <property type="entry name" value="ABC_transporter-like_CS"/>
</dbReference>
<proteinExistence type="predicted"/>
<dbReference type="Proteomes" id="UP000305778">
    <property type="component" value="Unassembled WGS sequence"/>
</dbReference>
<gene>
    <name evidence="5" type="ORF">FCI23_35105</name>
</gene>
<evidence type="ECO:0000256" key="2">
    <source>
        <dbReference type="ARBA" id="ARBA00022741"/>
    </source>
</evidence>
<evidence type="ECO:0000256" key="3">
    <source>
        <dbReference type="ARBA" id="ARBA00022840"/>
    </source>
</evidence>
<keyword evidence="2" id="KW-0547">Nucleotide-binding</keyword>
<dbReference type="GO" id="GO:0016887">
    <property type="term" value="F:ATP hydrolysis activity"/>
    <property type="evidence" value="ECO:0007669"/>
    <property type="project" value="InterPro"/>
</dbReference>
<dbReference type="InterPro" id="IPR050166">
    <property type="entry name" value="ABC_transporter_ATP-bind"/>
</dbReference>
<dbReference type="CDD" id="cd03293">
    <property type="entry name" value="ABC_NrtD_SsuB_transporters"/>
    <property type="match status" value="1"/>
</dbReference>
<evidence type="ECO:0000313" key="5">
    <source>
        <dbReference type="EMBL" id="TKA04702.1"/>
    </source>
</evidence>
<dbReference type="AlphaFoldDB" id="A0A4U0S6R0"/>
<dbReference type="PANTHER" id="PTHR42788:SF19">
    <property type="entry name" value="ALIPHATIC SULFONATES IMPORT ATP-BINDING PROTEIN SSUB 2"/>
    <property type="match status" value="1"/>
</dbReference>
<dbReference type="InterPro" id="IPR027417">
    <property type="entry name" value="P-loop_NTPase"/>
</dbReference>
<protein>
    <submittedName>
        <fullName evidence="5">ABC transporter ATP-binding protein</fullName>
    </submittedName>
</protein>
<keyword evidence="3 5" id="KW-0067">ATP-binding</keyword>
<dbReference type="PROSITE" id="PS00211">
    <property type="entry name" value="ABC_TRANSPORTER_1"/>
    <property type="match status" value="1"/>
</dbReference>
<dbReference type="SMART" id="SM00382">
    <property type="entry name" value="AAA"/>
    <property type="match status" value="1"/>
</dbReference>
<dbReference type="GO" id="GO:0005524">
    <property type="term" value="F:ATP binding"/>
    <property type="evidence" value="ECO:0007669"/>
    <property type="project" value="UniProtKB-KW"/>
</dbReference>
<dbReference type="OrthoDB" id="4533303at2"/>
<dbReference type="Pfam" id="PF00005">
    <property type="entry name" value="ABC_tran"/>
    <property type="match status" value="1"/>
</dbReference>
<sequence length="265" mass="29182">MSTAPDENQVENQVENQAAGLDPLVSFEGADKVYNSGFRALDPIGLRLPRAEITVLVGPSGCGKSTLLRMAAGLTAPTNGVMTRRTERMSYVFQDPTLLAWRSVRANVELVAKLQKVPRPERRERAQDAIDLVGLRGFEKAYPRELSGGMKMRASLARALTSEPELMLMDEPFAALDEFNREKMGAELINLWRTRQVTVMFVTHSIPEAVRLGHQIAVMGTGPGHVKQIFRSPSPPTSDPKTERDDNALRELRTEISTMLGGAGI</sequence>
<accession>A0A4U0S6R0</accession>
<dbReference type="PROSITE" id="PS50893">
    <property type="entry name" value="ABC_TRANSPORTER_2"/>
    <property type="match status" value="1"/>
</dbReference>
<reference evidence="5 6" key="1">
    <citation type="submission" date="2019-04" db="EMBL/GenBank/DDBJ databases">
        <title>Streptomyces oryziradicis sp. nov., a novel actinomycete isolated from rhizosphere soil of rice (Oryza sativa L.).</title>
        <authorList>
            <person name="Li C."/>
        </authorList>
    </citation>
    <scope>NUCLEOTIDE SEQUENCE [LARGE SCALE GENOMIC DNA]</scope>
    <source>
        <strain evidence="5 6">NEAU-C40</strain>
    </source>
</reference>
<dbReference type="InterPro" id="IPR003593">
    <property type="entry name" value="AAA+_ATPase"/>
</dbReference>
<evidence type="ECO:0000259" key="4">
    <source>
        <dbReference type="PROSITE" id="PS50893"/>
    </source>
</evidence>
<dbReference type="SUPFAM" id="SSF52540">
    <property type="entry name" value="P-loop containing nucleoside triphosphate hydrolases"/>
    <property type="match status" value="1"/>
</dbReference>
<evidence type="ECO:0000256" key="1">
    <source>
        <dbReference type="ARBA" id="ARBA00022448"/>
    </source>
</evidence>
<dbReference type="Gene3D" id="3.40.50.300">
    <property type="entry name" value="P-loop containing nucleotide triphosphate hydrolases"/>
    <property type="match status" value="1"/>
</dbReference>
<dbReference type="InterPro" id="IPR003439">
    <property type="entry name" value="ABC_transporter-like_ATP-bd"/>
</dbReference>
<name>A0A4U0S6R0_9ACTN</name>
<dbReference type="EMBL" id="SUMC01000049">
    <property type="protein sequence ID" value="TKA04702.1"/>
    <property type="molecule type" value="Genomic_DNA"/>
</dbReference>
<dbReference type="PANTHER" id="PTHR42788">
    <property type="entry name" value="TAURINE IMPORT ATP-BINDING PROTEIN-RELATED"/>
    <property type="match status" value="1"/>
</dbReference>
<evidence type="ECO:0000313" key="6">
    <source>
        <dbReference type="Proteomes" id="UP000305778"/>
    </source>
</evidence>